<dbReference type="EMBL" id="BK016080">
    <property type="protein sequence ID" value="DAF93223.1"/>
    <property type="molecule type" value="Genomic_DNA"/>
</dbReference>
<protein>
    <submittedName>
        <fullName evidence="1">Uncharacterized protein</fullName>
    </submittedName>
</protein>
<name>A0A8S5UFF8_9CAUD</name>
<reference evidence="1" key="1">
    <citation type="journal article" date="2021" name="Proc. Natl. Acad. Sci. U.S.A.">
        <title>A Catalog of Tens of Thousands of Viruses from Human Metagenomes Reveals Hidden Associations with Chronic Diseases.</title>
        <authorList>
            <person name="Tisza M.J."/>
            <person name="Buck C.B."/>
        </authorList>
    </citation>
    <scope>NUCLEOTIDE SEQUENCE</scope>
    <source>
        <strain evidence="1">CtcyQ27</strain>
    </source>
</reference>
<evidence type="ECO:0000313" key="1">
    <source>
        <dbReference type="EMBL" id="DAF93223.1"/>
    </source>
</evidence>
<proteinExistence type="predicted"/>
<accession>A0A8S5UFF8</accession>
<organism evidence="1">
    <name type="scientific">Myoviridae sp. ctcyQ27</name>
    <dbReference type="NCBI Taxonomy" id="2825139"/>
    <lineage>
        <taxon>Viruses</taxon>
        <taxon>Duplodnaviria</taxon>
        <taxon>Heunggongvirae</taxon>
        <taxon>Uroviricota</taxon>
        <taxon>Caudoviricetes</taxon>
    </lineage>
</organism>
<sequence length="29" mass="3607">MFFILLISHPPLYIFINMMFPELFRVTYI</sequence>